<organism evidence="9 10">
    <name type="scientific">Rhodococcus maanshanensis</name>
    <dbReference type="NCBI Taxonomy" id="183556"/>
    <lineage>
        <taxon>Bacteria</taxon>
        <taxon>Bacillati</taxon>
        <taxon>Actinomycetota</taxon>
        <taxon>Actinomycetes</taxon>
        <taxon>Mycobacteriales</taxon>
        <taxon>Nocardiaceae</taxon>
        <taxon>Rhodococcus</taxon>
    </lineage>
</organism>
<protein>
    <submittedName>
        <fullName evidence="9">YhgE/Pip N-terminal domain-containing protein</fullName>
    </submittedName>
</protein>
<evidence type="ECO:0000256" key="6">
    <source>
        <dbReference type="ARBA" id="ARBA00023136"/>
    </source>
</evidence>
<evidence type="ECO:0000256" key="5">
    <source>
        <dbReference type="ARBA" id="ARBA00022989"/>
    </source>
</evidence>
<dbReference type="Gene3D" id="3.40.1710.10">
    <property type="entry name" value="abc type-2 transporter like domain"/>
    <property type="match status" value="1"/>
</dbReference>
<proteinExistence type="inferred from homology"/>
<sequence>MTSLGLGSTDRPRHIVRTPRFWMAPLVVVSLLMSLLAALYLGGILDARKNLHDFPLAIVNQDEGDTVPTPEGDKPENFGNQITEGLVANVPADKVALQQIGIAQAQSRLDSGEIYGAIVIPSDFTKRLLILAKAGVIPGDVEKPIITVYTNPRAGTFGVGLVTGITWPALNAVNDKVGAQLTEQVNAQLAAIADAPALSGAARLSLAEPIKVLTTAHNPLPDGTGNGLSAFYYALLLVLAGFTGGMIVNSLADGMLGFAPTEFGPRYVHNPAVEISRFRTLLAKWAVMVLLAPLVSGLYLAISHALGMPIPNQLALWMYGTFAIAAVGITALSVLAVFGTVGLLVNLILFVILGLPSSGGTIPIEATPPIYGWLANFEPMHQVFLGVRALLYFTSGAGGDLAHAVMMTLIGLVIGLALGATVTLLYDRKGFHRGAARPAPR</sequence>
<keyword evidence="6 7" id="KW-0472">Membrane</keyword>
<dbReference type="Proteomes" id="UP000198677">
    <property type="component" value="Unassembled WGS sequence"/>
</dbReference>
<feature type="transmembrane region" description="Helical" evidence="7">
    <location>
        <begin position="314"/>
        <end position="336"/>
    </location>
</feature>
<evidence type="ECO:0000259" key="8">
    <source>
        <dbReference type="Pfam" id="PF12051"/>
    </source>
</evidence>
<keyword evidence="5 7" id="KW-1133">Transmembrane helix</keyword>
<comment type="similarity">
    <text evidence="2">Belongs to the ABC-2 integral membrane protein family.</text>
</comment>
<evidence type="ECO:0000313" key="9">
    <source>
        <dbReference type="EMBL" id="SEM19888.1"/>
    </source>
</evidence>
<feature type="transmembrane region" description="Helical" evidence="7">
    <location>
        <begin position="21"/>
        <end position="45"/>
    </location>
</feature>
<keyword evidence="4 7" id="KW-0812">Transmembrane</keyword>
<gene>
    <name evidence="9" type="ORF">SAMN05444583_12649</name>
</gene>
<feature type="transmembrane region" description="Helical" evidence="7">
    <location>
        <begin position="230"/>
        <end position="248"/>
    </location>
</feature>
<keyword evidence="10" id="KW-1185">Reference proteome</keyword>
<feature type="transmembrane region" description="Helical" evidence="7">
    <location>
        <begin position="401"/>
        <end position="426"/>
    </location>
</feature>
<dbReference type="Pfam" id="PF12051">
    <property type="entry name" value="DUF3533"/>
    <property type="match status" value="1"/>
</dbReference>
<feature type="transmembrane region" description="Helical" evidence="7">
    <location>
        <begin position="343"/>
        <end position="364"/>
    </location>
</feature>
<dbReference type="InterPro" id="IPR051328">
    <property type="entry name" value="T7SS_ABC-Transporter"/>
</dbReference>
<reference evidence="10" key="1">
    <citation type="submission" date="2016-10" db="EMBL/GenBank/DDBJ databases">
        <authorList>
            <person name="Varghese N."/>
            <person name="Submissions S."/>
        </authorList>
    </citation>
    <scope>NUCLEOTIDE SEQUENCE [LARGE SCALE GENOMIC DNA]</scope>
    <source>
        <strain evidence="10">DSM 44675</strain>
    </source>
</reference>
<evidence type="ECO:0000256" key="7">
    <source>
        <dbReference type="SAM" id="Phobius"/>
    </source>
</evidence>
<evidence type="ECO:0000256" key="3">
    <source>
        <dbReference type="ARBA" id="ARBA00022475"/>
    </source>
</evidence>
<dbReference type="PANTHER" id="PTHR43077">
    <property type="entry name" value="TRANSPORT PERMEASE YVFS-RELATED"/>
    <property type="match status" value="1"/>
</dbReference>
<keyword evidence="3" id="KW-1003">Cell membrane</keyword>
<dbReference type="PANTHER" id="PTHR43077:SF8">
    <property type="entry name" value="DOXORUBICIN RESISTANCE ABC TRANSPORTER PERMEASE PROTEIN DRRB"/>
    <property type="match status" value="1"/>
</dbReference>
<dbReference type="AlphaFoldDB" id="A0A1H7WFT4"/>
<evidence type="ECO:0000313" key="10">
    <source>
        <dbReference type="Proteomes" id="UP000198677"/>
    </source>
</evidence>
<feature type="domain" description="DUF3533" evidence="8">
    <location>
        <begin position="27"/>
        <end position="391"/>
    </location>
</feature>
<comment type="subcellular location">
    <subcellularLocation>
        <location evidence="1">Cell membrane</location>
        <topology evidence="1">Multi-pass membrane protein</topology>
    </subcellularLocation>
</comment>
<name>A0A1H7WFT4_9NOCA</name>
<dbReference type="InterPro" id="IPR022703">
    <property type="entry name" value="DUF3533"/>
</dbReference>
<dbReference type="GO" id="GO:0005886">
    <property type="term" value="C:plasma membrane"/>
    <property type="evidence" value="ECO:0007669"/>
    <property type="project" value="UniProtKB-SubCell"/>
</dbReference>
<evidence type="ECO:0000256" key="1">
    <source>
        <dbReference type="ARBA" id="ARBA00004651"/>
    </source>
</evidence>
<dbReference type="EMBL" id="FOAW01000026">
    <property type="protein sequence ID" value="SEM19888.1"/>
    <property type="molecule type" value="Genomic_DNA"/>
</dbReference>
<evidence type="ECO:0000256" key="2">
    <source>
        <dbReference type="ARBA" id="ARBA00007783"/>
    </source>
</evidence>
<evidence type="ECO:0000256" key="4">
    <source>
        <dbReference type="ARBA" id="ARBA00022692"/>
    </source>
</evidence>
<accession>A0A1H7WFT4</accession>
<feature type="transmembrane region" description="Helical" evidence="7">
    <location>
        <begin position="281"/>
        <end position="302"/>
    </location>
</feature>